<dbReference type="InterPro" id="IPR005119">
    <property type="entry name" value="LysR_subst-bd"/>
</dbReference>
<dbReference type="RefSeq" id="WP_021004591.1">
    <property type="nucleotide sequence ID" value="NC_022234.1"/>
</dbReference>
<name>T1XMJ1_VARPD</name>
<dbReference type="InterPro" id="IPR000847">
    <property type="entry name" value="LysR_HTH_N"/>
</dbReference>
<dbReference type="InterPro" id="IPR036390">
    <property type="entry name" value="WH_DNA-bd_sf"/>
</dbReference>
<accession>T1XMJ1</accession>
<evidence type="ECO:0000256" key="1">
    <source>
        <dbReference type="ARBA" id="ARBA00009437"/>
    </source>
</evidence>
<dbReference type="GO" id="GO:0005829">
    <property type="term" value="C:cytosol"/>
    <property type="evidence" value="ECO:0007669"/>
    <property type="project" value="TreeGrafter"/>
</dbReference>
<dbReference type="EMBL" id="CP003912">
    <property type="protein sequence ID" value="AGU53766.1"/>
    <property type="molecule type" value="Genomic_DNA"/>
</dbReference>
<dbReference type="PANTHER" id="PTHR30419">
    <property type="entry name" value="HTH-TYPE TRANSCRIPTIONAL REGULATOR YBHD"/>
    <property type="match status" value="1"/>
</dbReference>
<dbReference type="Proteomes" id="UP000016223">
    <property type="component" value="Chromosome 2"/>
</dbReference>
<gene>
    <name evidence="6" type="ORF">VAPA_2c12120</name>
</gene>
<dbReference type="Gene3D" id="3.40.190.10">
    <property type="entry name" value="Periplasmic binding protein-like II"/>
    <property type="match status" value="2"/>
</dbReference>
<evidence type="ECO:0000313" key="6">
    <source>
        <dbReference type="EMBL" id="AGU53766.1"/>
    </source>
</evidence>
<dbReference type="InterPro" id="IPR036388">
    <property type="entry name" value="WH-like_DNA-bd_sf"/>
</dbReference>
<reference evidence="6 7" key="1">
    <citation type="submission" date="2012-10" db="EMBL/GenBank/DDBJ databases">
        <title>Genome sequence of Variovorax paradoxus B4.</title>
        <authorList>
            <person name="Schuldes J."/>
            <person name="Brandt U."/>
            <person name="Hiessl S."/>
            <person name="Wuebbeler J.H."/>
            <person name="Thuermer A."/>
            <person name="Steinbuechel A."/>
            <person name="Daniel R."/>
        </authorList>
    </citation>
    <scope>NUCLEOTIDE SEQUENCE [LARGE SCALE GENOMIC DNA]</scope>
    <source>
        <strain evidence="6 7">B4</strain>
    </source>
</reference>
<keyword evidence="2" id="KW-0805">Transcription regulation</keyword>
<dbReference type="SUPFAM" id="SSF53850">
    <property type="entry name" value="Periplasmic binding protein-like II"/>
    <property type="match status" value="1"/>
</dbReference>
<feature type="domain" description="HTH lysR-type" evidence="5">
    <location>
        <begin position="12"/>
        <end position="69"/>
    </location>
</feature>
<evidence type="ECO:0000259" key="5">
    <source>
        <dbReference type="PROSITE" id="PS50931"/>
    </source>
</evidence>
<comment type="similarity">
    <text evidence="1">Belongs to the LysR transcriptional regulatory family.</text>
</comment>
<evidence type="ECO:0000313" key="7">
    <source>
        <dbReference type="Proteomes" id="UP000016223"/>
    </source>
</evidence>
<dbReference type="Gene3D" id="1.10.10.10">
    <property type="entry name" value="Winged helix-like DNA-binding domain superfamily/Winged helix DNA-binding domain"/>
    <property type="match status" value="1"/>
</dbReference>
<dbReference type="Pfam" id="PF03466">
    <property type="entry name" value="LysR_substrate"/>
    <property type="match status" value="1"/>
</dbReference>
<proteinExistence type="inferred from homology"/>
<dbReference type="PRINTS" id="PR00039">
    <property type="entry name" value="HTHLYSR"/>
</dbReference>
<protein>
    <submittedName>
        <fullName evidence="6">Transcriptional regulator, LysR family</fullName>
    </submittedName>
</protein>
<keyword evidence="3" id="KW-0238">DNA-binding</keyword>
<evidence type="ECO:0000256" key="3">
    <source>
        <dbReference type="ARBA" id="ARBA00023125"/>
    </source>
</evidence>
<dbReference type="KEGG" id="vpd:VAPA_2c12120"/>
<dbReference type="SUPFAM" id="SSF46785">
    <property type="entry name" value="Winged helix' DNA-binding domain"/>
    <property type="match status" value="1"/>
</dbReference>
<dbReference type="Pfam" id="PF00126">
    <property type="entry name" value="HTH_1"/>
    <property type="match status" value="1"/>
</dbReference>
<dbReference type="PROSITE" id="PS50931">
    <property type="entry name" value="HTH_LYSR"/>
    <property type="match status" value="1"/>
</dbReference>
<dbReference type="HOGENOM" id="CLU_039613_6_0_4"/>
<dbReference type="PANTHER" id="PTHR30419:SF8">
    <property type="entry name" value="NITROGEN ASSIMILATION TRANSCRIPTIONAL ACTIVATOR-RELATED"/>
    <property type="match status" value="1"/>
</dbReference>
<organism evidence="6 7">
    <name type="scientific">Variovorax paradoxus B4</name>
    <dbReference type="NCBI Taxonomy" id="1246301"/>
    <lineage>
        <taxon>Bacteria</taxon>
        <taxon>Pseudomonadati</taxon>
        <taxon>Pseudomonadota</taxon>
        <taxon>Betaproteobacteria</taxon>
        <taxon>Burkholderiales</taxon>
        <taxon>Comamonadaceae</taxon>
        <taxon>Variovorax</taxon>
    </lineage>
</organism>
<sequence>MISSSAELRNHLKLRQLTLLASLGETVSLHKAAERCGMSQPAATRLIHELEELMGVLLFERTSRGMAPTDMGRLLIRHAAMFLAGIDHVYHEAVALKSGNAGSLRLGVMPGAPSRLVANAVAFVKRETPRMDIQIVDGANDFLLAGLRDGSVNLALGRAPAAGTVNAAFELLFVEHFSIVCGPSNAISKPVSGLGALIDQLWILPLPGTALRANLDVHFLSQCGRLPHDLIESTSIVANVALVELTGRVAVMPRSIAREHSDRGQVRVLVDKLADLAGPIGILTRRGDAQPTHILRMIEALRTASREFAAVESVSP</sequence>
<dbReference type="AlphaFoldDB" id="T1XMJ1"/>
<evidence type="ECO:0000256" key="4">
    <source>
        <dbReference type="ARBA" id="ARBA00023163"/>
    </source>
</evidence>
<keyword evidence="4" id="KW-0804">Transcription</keyword>
<evidence type="ECO:0000256" key="2">
    <source>
        <dbReference type="ARBA" id="ARBA00023015"/>
    </source>
</evidence>
<dbReference type="GO" id="GO:0003700">
    <property type="term" value="F:DNA-binding transcription factor activity"/>
    <property type="evidence" value="ECO:0007669"/>
    <property type="project" value="InterPro"/>
</dbReference>
<dbReference type="GO" id="GO:0003677">
    <property type="term" value="F:DNA binding"/>
    <property type="evidence" value="ECO:0007669"/>
    <property type="project" value="UniProtKB-KW"/>
</dbReference>
<dbReference type="InterPro" id="IPR050950">
    <property type="entry name" value="HTH-type_LysR_regulators"/>
</dbReference>
<dbReference type="OrthoDB" id="8806341at2"/>